<accession>A0ABP6EQD9</accession>
<dbReference type="InterPro" id="IPR000182">
    <property type="entry name" value="GNAT_dom"/>
</dbReference>
<proteinExistence type="predicted"/>
<organism evidence="2 3">
    <name type="scientific">Streptomyces lunalinharesii</name>
    <dbReference type="NCBI Taxonomy" id="333384"/>
    <lineage>
        <taxon>Bacteria</taxon>
        <taxon>Bacillati</taxon>
        <taxon>Actinomycetota</taxon>
        <taxon>Actinomycetes</taxon>
        <taxon>Kitasatosporales</taxon>
        <taxon>Streptomycetaceae</taxon>
        <taxon>Streptomyces</taxon>
    </lineage>
</organism>
<dbReference type="Proteomes" id="UP001500994">
    <property type="component" value="Unassembled WGS sequence"/>
</dbReference>
<comment type="caution">
    <text evidence="2">The sequence shown here is derived from an EMBL/GenBank/DDBJ whole genome shotgun (WGS) entry which is preliminary data.</text>
</comment>
<dbReference type="Pfam" id="PF13302">
    <property type="entry name" value="Acetyltransf_3"/>
    <property type="match status" value="1"/>
</dbReference>
<evidence type="ECO:0000313" key="3">
    <source>
        <dbReference type="Proteomes" id="UP001500994"/>
    </source>
</evidence>
<dbReference type="EMBL" id="BAAARK010000018">
    <property type="protein sequence ID" value="GAA2674106.1"/>
    <property type="molecule type" value="Genomic_DNA"/>
</dbReference>
<dbReference type="RefSeq" id="WP_425585467.1">
    <property type="nucleotide sequence ID" value="NZ_BAAARK010000018.1"/>
</dbReference>
<dbReference type="InterPro" id="IPR016181">
    <property type="entry name" value="Acyl_CoA_acyltransferase"/>
</dbReference>
<dbReference type="InterPro" id="IPR051531">
    <property type="entry name" value="N-acetyltransferase"/>
</dbReference>
<keyword evidence="3" id="KW-1185">Reference proteome</keyword>
<dbReference type="PANTHER" id="PTHR43792">
    <property type="entry name" value="GNAT FAMILY, PUTATIVE (AFU_ORTHOLOGUE AFUA_3G00765)-RELATED-RELATED"/>
    <property type="match status" value="1"/>
</dbReference>
<evidence type="ECO:0000259" key="1">
    <source>
        <dbReference type="Pfam" id="PF13302"/>
    </source>
</evidence>
<evidence type="ECO:0000313" key="2">
    <source>
        <dbReference type="EMBL" id="GAA2674106.1"/>
    </source>
</evidence>
<reference evidence="3" key="1">
    <citation type="journal article" date="2019" name="Int. J. Syst. Evol. Microbiol.">
        <title>The Global Catalogue of Microorganisms (GCM) 10K type strain sequencing project: providing services to taxonomists for standard genome sequencing and annotation.</title>
        <authorList>
            <consortium name="The Broad Institute Genomics Platform"/>
            <consortium name="The Broad Institute Genome Sequencing Center for Infectious Disease"/>
            <person name="Wu L."/>
            <person name="Ma J."/>
        </authorList>
    </citation>
    <scope>NUCLEOTIDE SEQUENCE [LARGE SCALE GENOMIC DNA]</scope>
    <source>
        <strain evidence="3">JCM 16374</strain>
    </source>
</reference>
<feature type="domain" description="N-acetyltransferase" evidence="1">
    <location>
        <begin position="4"/>
        <end position="74"/>
    </location>
</feature>
<dbReference type="Gene3D" id="3.40.630.30">
    <property type="match status" value="1"/>
</dbReference>
<name>A0ABP6EQD9_9ACTN</name>
<protein>
    <recommendedName>
        <fullName evidence="1">N-acetyltransferase domain-containing protein</fullName>
    </recommendedName>
</protein>
<sequence length="95" mass="10407">MAAVGRLLFWPPSEGTLEIGYGIVAFRRGRGYASEATQSLAEFALTAPDVHAVSASVELSNPSSTRALEKAGFHRWATEENTARFRLTSLDHDQR</sequence>
<gene>
    <name evidence="2" type="ORF">GCM10009864_51320</name>
</gene>
<dbReference type="SUPFAM" id="SSF55729">
    <property type="entry name" value="Acyl-CoA N-acyltransferases (Nat)"/>
    <property type="match status" value="1"/>
</dbReference>
<dbReference type="PANTHER" id="PTHR43792:SF13">
    <property type="entry name" value="ACETYLTRANSFERASE"/>
    <property type="match status" value="1"/>
</dbReference>